<evidence type="ECO:0000313" key="2">
    <source>
        <dbReference type="EMBL" id="KXT08342.1"/>
    </source>
</evidence>
<dbReference type="EMBL" id="LFZO01000459">
    <property type="protein sequence ID" value="KXT08342.1"/>
    <property type="molecule type" value="Genomic_DNA"/>
</dbReference>
<feature type="region of interest" description="Disordered" evidence="1">
    <location>
        <begin position="254"/>
        <end position="378"/>
    </location>
</feature>
<evidence type="ECO:0000256" key="1">
    <source>
        <dbReference type="SAM" id="MobiDB-lite"/>
    </source>
</evidence>
<reference evidence="2 3" key="1">
    <citation type="submission" date="2015-07" db="EMBL/GenBank/DDBJ databases">
        <title>Comparative genomics of the Sigatoka disease complex on banana suggests a link between parallel evolutionary changes in Pseudocercospora fijiensis and Pseudocercospora eumusae and increased virulence on the banana host.</title>
        <authorList>
            <person name="Chang T.-C."/>
            <person name="Salvucci A."/>
            <person name="Crous P.W."/>
            <person name="Stergiopoulos I."/>
        </authorList>
    </citation>
    <scope>NUCLEOTIDE SEQUENCE [LARGE SCALE GENOMIC DNA]</scope>
    <source>
        <strain evidence="2 3">CBS 116634</strain>
    </source>
</reference>
<evidence type="ECO:0000313" key="3">
    <source>
        <dbReference type="Proteomes" id="UP000073492"/>
    </source>
</evidence>
<dbReference type="AlphaFoldDB" id="A0A139I184"/>
<proteinExistence type="predicted"/>
<dbReference type="OrthoDB" id="10608017at2759"/>
<accession>A0A139I184</accession>
<dbReference type="Proteomes" id="UP000073492">
    <property type="component" value="Unassembled WGS sequence"/>
</dbReference>
<sequence length="445" mass="47909">MSSSFLAAPPFDAAVEKLRILAEIGLRQGLESRVSFCETKIRNLSIAATRNIYQIAAIFGWLEHNAPAVVARLRHEEEQQYDAMMLSRATTALKEQEMVKKIDAINRRFRNEFDWNFGEHQPTAWSGEMLDKMRRLAGIAEEQRVLAVEVKRRLKQQVVARLRNAGRHTKRDPVLMTTDILAVTTAMQGEPSSAGLAKAPVEDGSEVQGTAAGLASAAAAAAAVASSSFVTEAMEQGTPGSELPTYLEAVVSGNAGRSSSATLGRESEGGGQENGEEEENGEQPAAATSGKRKAAPEDGFAIGAQGAGAKGMKKGKGRSQPSPQVGEKETEQGRSQPRPQVGEKESQPSPQVEVAEMEIEQGRSANAAAPPPPPASGMRQAMLSLLEGQYLRDQAALEEYMARDASSSDVGSVLEDRRRKAQLSRSLWMEMTERMGDGGEYAYFG</sequence>
<name>A0A139I184_9PEZI</name>
<keyword evidence="3" id="KW-1185">Reference proteome</keyword>
<gene>
    <name evidence="2" type="ORF">AC579_181</name>
</gene>
<organism evidence="2 3">
    <name type="scientific">Pseudocercospora musae</name>
    <dbReference type="NCBI Taxonomy" id="113226"/>
    <lineage>
        <taxon>Eukaryota</taxon>
        <taxon>Fungi</taxon>
        <taxon>Dikarya</taxon>
        <taxon>Ascomycota</taxon>
        <taxon>Pezizomycotina</taxon>
        <taxon>Dothideomycetes</taxon>
        <taxon>Dothideomycetidae</taxon>
        <taxon>Mycosphaerellales</taxon>
        <taxon>Mycosphaerellaceae</taxon>
        <taxon>Pseudocercospora</taxon>
    </lineage>
</organism>
<comment type="caution">
    <text evidence="2">The sequence shown here is derived from an EMBL/GenBank/DDBJ whole genome shotgun (WGS) entry which is preliminary data.</text>
</comment>
<protein>
    <submittedName>
        <fullName evidence="2">Uncharacterized protein</fullName>
    </submittedName>
</protein>